<comment type="similarity">
    <text evidence="3">Belongs to the HAD-like hydrolase superfamily. CbbY/CbbZ/Gph/YieH family.</text>
</comment>
<comment type="pathway">
    <text evidence="2">Organic acid metabolism; glycolate biosynthesis; glycolate from 2-phosphoglycolate: step 1/1.</text>
</comment>
<keyword evidence="5" id="KW-0378">Hydrolase</keyword>
<evidence type="ECO:0000256" key="1">
    <source>
        <dbReference type="ARBA" id="ARBA00000830"/>
    </source>
</evidence>
<proteinExistence type="inferred from homology"/>
<dbReference type="NCBIfam" id="TIGR01549">
    <property type="entry name" value="HAD-SF-IA-v1"/>
    <property type="match status" value="1"/>
</dbReference>
<accession>A0A368KXZ4</accession>
<organism evidence="5 6">
    <name type="scientific">Bremerella cremea</name>
    <dbReference type="NCBI Taxonomy" id="1031537"/>
    <lineage>
        <taxon>Bacteria</taxon>
        <taxon>Pseudomonadati</taxon>
        <taxon>Planctomycetota</taxon>
        <taxon>Planctomycetia</taxon>
        <taxon>Pirellulales</taxon>
        <taxon>Pirellulaceae</taxon>
        <taxon>Bremerella</taxon>
    </lineage>
</organism>
<dbReference type="GO" id="GO:0006281">
    <property type="term" value="P:DNA repair"/>
    <property type="evidence" value="ECO:0007669"/>
    <property type="project" value="TreeGrafter"/>
</dbReference>
<dbReference type="InterPro" id="IPR036412">
    <property type="entry name" value="HAD-like_sf"/>
</dbReference>
<dbReference type="PRINTS" id="PR00413">
    <property type="entry name" value="HADHALOGNASE"/>
</dbReference>
<sequence length="241" mass="26716">MNFRSPSCLLEKLAVVRFRSKDGDFHDYFSFKRRISMTALAHLRGIIFDMDGTLVDSGLDFTAMRKEMGLRPGLPILEQLAALSQDERVVKEAILHRHEMAGAERAKLIEGADRLLAALAATGRPLAIVTRNSRETTAYTLDRLKLTPFFDIVICREDGPHKPDPWAILEICRRWQLTASEVVMIGDFELDIQSAHNAGCPSVLFTEGKPPGLVAGSTLATHTAVHLDDLRQLLAPGKDSI</sequence>
<dbReference type="NCBIfam" id="TIGR01509">
    <property type="entry name" value="HAD-SF-IA-v3"/>
    <property type="match status" value="1"/>
</dbReference>
<dbReference type="EC" id="3.1.3.18" evidence="4"/>
<comment type="catalytic activity">
    <reaction evidence="1">
        <text>2-phosphoglycolate + H2O = glycolate + phosphate</text>
        <dbReference type="Rhea" id="RHEA:14369"/>
        <dbReference type="ChEBI" id="CHEBI:15377"/>
        <dbReference type="ChEBI" id="CHEBI:29805"/>
        <dbReference type="ChEBI" id="CHEBI:43474"/>
        <dbReference type="ChEBI" id="CHEBI:58033"/>
        <dbReference type="EC" id="3.1.3.18"/>
    </reaction>
</comment>
<dbReference type="InterPro" id="IPR023214">
    <property type="entry name" value="HAD_sf"/>
</dbReference>
<dbReference type="PANTHER" id="PTHR43434">
    <property type="entry name" value="PHOSPHOGLYCOLATE PHOSPHATASE"/>
    <property type="match status" value="1"/>
</dbReference>
<dbReference type="InterPro" id="IPR006439">
    <property type="entry name" value="HAD-SF_hydro_IA"/>
</dbReference>
<dbReference type="InterPro" id="IPR050155">
    <property type="entry name" value="HAD-like_hydrolase_sf"/>
</dbReference>
<evidence type="ECO:0000313" key="5">
    <source>
        <dbReference type="EMBL" id="RCS56228.1"/>
    </source>
</evidence>
<dbReference type="PANTHER" id="PTHR43434:SF1">
    <property type="entry name" value="PHOSPHOGLYCOLATE PHOSPHATASE"/>
    <property type="match status" value="1"/>
</dbReference>
<dbReference type="SUPFAM" id="SSF56784">
    <property type="entry name" value="HAD-like"/>
    <property type="match status" value="1"/>
</dbReference>
<evidence type="ECO:0000256" key="4">
    <source>
        <dbReference type="ARBA" id="ARBA00013078"/>
    </source>
</evidence>
<dbReference type="SFLD" id="SFLDS00003">
    <property type="entry name" value="Haloacid_Dehalogenase"/>
    <property type="match status" value="1"/>
</dbReference>
<dbReference type="GO" id="GO:0005829">
    <property type="term" value="C:cytosol"/>
    <property type="evidence" value="ECO:0007669"/>
    <property type="project" value="TreeGrafter"/>
</dbReference>
<dbReference type="Pfam" id="PF13419">
    <property type="entry name" value="HAD_2"/>
    <property type="match status" value="1"/>
</dbReference>
<evidence type="ECO:0000256" key="2">
    <source>
        <dbReference type="ARBA" id="ARBA00004818"/>
    </source>
</evidence>
<comment type="caution">
    <text evidence="5">The sequence shown here is derived from an EMBL/GenBank/DDBJ whole genome shotgun (WGS) entry which is preliminary data.</text>
</comment>
<dbReference type="Gene3D" id="3.40.50.1000">
    <property type="entry name" value="HAD superfamily/HAD-like"/>
    <property type="match status" value="1"/>
</dbReference>
<gene>
    <name evidence="5" type="ORF">DTL42_00340</name>
</gene>
<evidence type="ECO:0000256" key="3">
    <source>
        <dbReference type="ARBA" id="ARBA00006171"/>
    </source>
</evidence>
<dbReference type="Proteomes" id="UP000253562">
    <property type="component" value="Unassembled WGS sequence"/>
</dbReference>
<protein>
    <recommendedName>
        <fullName evidence="4">phosphoglycolate phosphatase</fullName>
        <ecNumber evidence="4">3.1.3.18</ecNumber>
    </recommendedName>
</protein>
<dbReference type="SFLD" id="SFLDG01129">
    <property type="entry name" value="C1.5:_HAD__Beta-PGM__Phosphata"/>
    <property type="match status" value="1"/>
</dbReference>
<evidence type="ECO:0000313" key="6">
    <source>
        <dbReference type="Proteomes" id="UP000253562"/>
    </source>
</evidence>
<dbReference type="EMBL" id="QPEX01000003">
    <property type="protein sequence ID" value="RCS56228.1"/>
    <property type="molecule type" value="Genomic_DNA"/>
</dbReference>
<dbReference type="InterPro" id="IPR041492">
    <property type="entry name" value="HAD_2"/>
</dbReference>
<dbReference type="Gene3D" id="1.10.260.80">
    <property type="match status" value="1"/>
</dbReference>
<name>A0A368KXZ4_9BACT</name>
<reference evidence="5 6" key="1">
    <citation type="submission" date="2018-07" db="EMBL/GenBank/DDBJ databases">
        <title>Comparative genomes isolates from brazilian mangrove.</title>
        <authorList>
            <person name="De Araujo J.E."/>
            <person name="Taketani R.G."/>
            <person name="Silva M.C.P."/>
            <person name="Lourenco M.V."/>
            <person name="Oliveira V.M."/>
            <person name="Andreote F.D."/>
        </authorList>
    </citation>
    <scope>NUCLEOTIDE SEQUENCE [LARGE SCALE GENOMIC DNA]</scope>
    <source>
        <strain evidence="5 6">HEX PRIS-MGV</strain>
    </source>
</reference>
<dbReference type="GO" id="GO:0008967">
    <property type="term" value="F:phosphoglycolate phosphatase activity"/>
    <property type="evidence" value="ECO:0007669"/>
    <property type="project" value="UniProtKB-EC"/>
</dbReference>
<dbReference type="AlphaFoldDB" id="A0A368KXZ4"/>